<organism evidence="2 3">
    <name type="scientific">Kribbella sindirgiensis</name>
    <dbReference type="NCBI Taxonomy" id="1124744"/>
    <lineage>
        <taxon>Bacteria</taxon>
        <taxon>Bacillati</taxon>
        <taxon>Actinomycetota</taxon>
        <taxon>Actinomycetes</taxon>
        <taxon>Propionibacteriales</taxon>
        <taxon>Kribbellaceae</taxon>
        <taxon>Kribbella</taxon>
    </lineage>
</organism>
<feature type="transmembrane region" description="Helical" evidence="1">
    <location>
        <begin position="27"/>
        <end position="45"/>
    </location>
</feature>
<evidence type="ECO:0000313" key="3">
    <source>
        <dbReference type="Proteomes" id="UP000292695"/>
    </source>
</evidence>
<keyword evidence="1" id="KW-0472">Membrane</keyword>
<dbReference type="OrthoDB" id="3390413at2"/>
<feature type="transmembrane region" description="Helical" evidence="1">
    <location>
        <begin position="127"/>
        <end position="148"/>
    </location>
</feature>
<proteinExistence type="predicted"/>
<comment type="caution">
    <text evidence="2">The sequence shown here is derived from an EMBL/GenBank/DDBJ whole genome shotgun (WGS) entry which is preliminary data.</text>
</comment>
<protein>
    <submittedName>
        <fullName evidence="2">Uncharacterized protein</fullName>
    </submittedName>
</protein>
<evidence type="ECO:0000256" key="1">
    <source>
        <dbReference type="SAM" id="Phobius"/>
    </source>
</evidence>
<gene>
    <name evidence="2" type="ORF">E0H50_14525</name>
</gene>
<dbReference type="Proteomes" id="UP000292695">
    <property type="component" value="Unassembled WGS sequence"/>
</dbReference>
<keyword evidence="1" id="KW-1133">Transmembrane helix</keyword>
<evidence type="ECO:0000313" key="2">
    <source>
        <dbReference type="EMBL" id="TCC35080.1"/>
    </source>
</evidence>
<dbReference type="EMBL" id="SJKA01000004">
    <property type="protein sequence ID" value="TCC35080.1"/>
    <property type="molecule type" value="Genomic_DNA"/>
</dbReference>
<name>A0A4R0IR38_9ACTN</name>
<sequence>MSDSTVIELAYWVEHRQQLRQSESQRAAMTNYILVLVSAISGLVVQQNLKLATASLSGLIVLIGLYGATAVAKLHERADYHLIQARALTRILVDNGVLGDHSALLAEARTLHRLKYPRLHKLRLHRLWTGLHVAVALYGVVLTLVILIKAAT</sequence>
<dbReference type="RefSeq" id="WP_131288254.1">
    <property type="nucleotide sequence ID" value="NZ_SJKA01000004.1"/>
</dbReference>
<reference evidence="2 3" key="1">
    <citation type="submission" date="2019-02" db="EMBL/GenBank/DDBJ databases">
        <title>Kribbella capetownensis sp. nov. and Kribbella speibonae sp. nov., isolated from soil.</title>
        <authorList>
            <person name="Curtis S.M."/>
            <person name="Norton I."/>
            <person name="Everest G.J."/>
            <person name="Meyers P.R."/>
        </authorList>
    </citation>
    <scope>NUCLEOTIDE SEQUENCE [LARGE SCALE GENOMIC DNA]</scope>
    <source>
        <strain evidence="2 3">DSM 27082</strain>
    </source>
</reference>
<keyword evidence="1" id="KW-0812">Transmembrane</keyword>
<dbReference type="AlphaFoldDB" id="A0A4R0IR38"/>
<accession>A0A4R0IR38</accession>
<feature type="transmembrane region" description="Helical" evidence="1">
    <location>
        <begin position="51"/>
        <end position="72"/>
    </location>
</feature>
<keyword evidence="3" id="KW-1185">Reference proteome</keyword>